<dbReference type="PANTHER" id="PTHR47894:SF4">
    <property type="entry name" value="HTH-TYPE TRANSCRIPTIONAL REGULATOR GADX"/>
    <property type="match status" value="1"/>
</dbReference>
<dbReference type="InterPro" id="IPR009057">
    <property type="entry name" value="Homeodomain-like_sf"/>
</dbReference>
<evidence type="ECO:0000256" key="1">
    <source>
        <dbReference type="ARBA" id="ARBA00023015"/>
    </source>
</evidence>
<feature type="domain" description="HTH araC/xylS-type" evidence="5">
    <location>
        <begin position="255"/>
        <end position="337"/>
    </location>
</feature>
<protein>
    <submittedName>
        <fullName evidence="6">AraC family transcriptional regulator</fullName>
    </submittedName>
</protein>
<keyword evidence="7" id="KW-1185">Reference proteome</keyword>
<evidence type="ECO:0000259" key="5">
    <source>
        <dbReference type="PROSITE" id="PS01124"/>
    </source>
</evidence>
<dbReference type="SUPFAM" id="SSF46689">
    <property type="entry name" value="Homeodomain-like"/>
    <property type="match status" value="1"/>
</dbReference>
<dbReference type="Pfam" id="PF12833">
    <property type="entry name" value="HTH_18"/>
    <property type="match status" value="1"/>
</dbReference>
<dbReference type="InterPro" id="IPR018060">
    <property type="entry name" value="HTH_AraC"/>
</dbReference>
<dbReference type="SMART" id="SM00342">
    <property type="entry name" value="HTH_ARAC"/>
    <property type="match status" value="1"/>
</dbReference>
<evidence type="ECO:0000256" key="2">
    <source>
        <dbReference type="ARBA" id="ARBA00023125"/>
    </source>
</evidence>
<evidence type="ECO:0000256" key="3">
    <source>
        <dbReference type="ARBA" id="ARBA00023163"/>
    </source>
</evidence>
<gene>
    <name evidence="6" type="ORF">LJ725_25540</name>
</gene>
<keyword evidence="1" id="KW-0805">Transcription regulation</keyword>
<dbReference type="Gene3D" id="1.10.10.60">
    <property type="entry name" value="Homeodomain-like"/>
    <property type="match status" value="1"/>
</dbReference>
<sequence length="352" mass="38144">MINDLTGFPILQEGMLRAAPLGALPRVVADFGLSFDAICAELGLPAEMVADPEAPVSIEEAGRLLAACAQRTACPHLCLHVGESFGLDTLGAIGSLARQAVSVGAALRGLILALHLHDRATVPDLAAAGDTAILSTVPLAELAAGGPEVADLTMMACHNLVRELAGPHWRPREVQLARRAPADPQPYRRIFRAPVRFDADHNALVFDRRWLSRPVRNRNDARTEALAEMAKAHPVDLPLRVRRACVTAIVIGDASVGRLAKLAGFSHRSLNRHLSVFNTTARYELQRVKLQMARQLLAATDLPVREIAAMLSYSDAAAFTRAFRSRAGSTPAGWRRREYSPEAATRPRPRDP</sequence>
<dbReference type="Pfam" id="PF12625">
    <property type="entry name" value="Arabinose_bd"/>
    <property type="match status" value="1"/>
</dbReference>
<keyword evidence="2" id="KW-0238">DNA-binding</keyword>
<name>A0ABS8L1Y2_9HYPH</name>
<dbReference type="EMBL" id="JAJISD010000014">
    <property type="protein sequence ID" value="MCC8432353.1"/>
    <property type="molecule type" value="Genomic_DNA"/>
</dbReference>
<evidence type="ECO:0000256" key="4">
    <source>
        <dbReference type="SAM" id="MobiDB-lite"/>
    </source>
</evidence>
<keyword evidence="3" id="KW-0804">Transcription</keyword>
<dbReference type="InterPro" id="IPR032687">
    <property type="entry name" value="AraC-type_N"/>
</dbReference>
<accession>A0ABS8L1Y2</accession>
<feature type="region of interest" description="Disordered" evidence="4">
    <location>
        <begin position="328"/>
        <end position="352"/>
    </location>
</feature>
<comment type="caution">
    <text evidence="6">The sequence shown here is derived from an EMBL/GenBank/DDBJ whole genome shotgun (WGS) entry which is preliminary data.</text>
</comment>
<reference evidence="6 7" key="1">
    <citation type="submission" date="2021-11" db="EMBL/GenBank/DDBJ databases">
        <authorList>
            <person name="Lee D.-H."/>
            <person name="Kim S.-B."/>
        </authorList>
    </citation>
    <scope>NUCLEOTIDE SEQUENCE [LARGE SCALE GENOMIC DNA]</scope>
    <source>
        <strain evidence="6 7">KCTC 52223</strain>
    </source>
</reference>
<dbReference type="RefSeq" id="WP_230553773.1">
    <property type="nucleotide sequence ID" value="NZ_JAJISD010000014.1"/>
</dbReference>
<organism evidence="6 7">
    <name type="scientific">Reyranella aquatilis</name>
    <dbReference type="NCBI Taxonomy" id="2035356"/>
    <lineage>
        <taxon>Bacteria</taxon>
        <taxon>Pseudomonadati</taxon>
        <taxon>Pseudomonadota</taxon>
        <taxon>Alphaproteobacteria</taxon>
        <taxon>Hyphomicrobiales</taxon>
        <taxon>Reyranellaceae</taxon>
        <taxon>Reyranella</taxon>
    </lineage>
</organism>
<dbReference type="PROSITE" id="PS01124">
    <property type="entry name" value="HTH_ARAC_FAMILY_2"/>
    <property type="match status" value="1"/>
</dbReference>
<evidence type="ECO:0000313" key="7">
    <source>
        <dbReference type="Proteomes" id="UP001198862"/>
    </source>
</evidence>
<proteinExistence type="predicted"/>
<dbReference type="PANTHER" id="PTHR47894">
    <property type="entry name" value="HTH-TYPE TRANSCRIPTIONAL REGULATOR GADX"/>
    <property type="match status" value="1"/>
</dbReference>
<evidence type="ECO:0000313" key="6">
    <source>
        <dbReference type="EMBL" id="MCC8432353.1"/>
    </source>
</evidence>
<dbReference type="Proteomes" id="UP001198862">
    <property type="component" value="Unassembled WGS sequence"/>
</dbReference>